<evidence type="ECO:0000256" key="1">
    <source>
        <dbReference type="ARBA" id="ARBA00006756"/>
    </source>
</evidence>
<keyword evidence="6" id="KW-1185">Reference proteome</keyword>
<dbReference type="GeneID" id="20525366"/>
<evidence type="ECO:0000313" key="6">
    <source>
        <dbReference type="Proteomes" id="UP000030693"/>
    </source>
</evidence>
<dbReference type="GO" id="GO:0005546">
    <property type="term" value="F:phosphatidylinositol-4,5-bisphosphate binding"/>
    <property type="evidence" value="ECO:0007669"/>
    <property type="project" value="InterPro"/>
</dbReference>
<dbReference type="Gene3D" id="1.20.1280.170">
    <property type="entry name" value="Exocyst complex component Exo70"/>
    <property type="match status" value="1"/>
</dbReference>
<reference evidence="5" key="1">
    <citation type="submission" date="2013-04" db="EMBL/GenBank/DDBJ databases">
        <title>The Genome Sequence of Fonticula alba ATCC 38817.</title>
        <authorList>
            <consortium name="The Broad Institute Genomics Platform"/>
            <person name="Russ C."/>
            <person name="Cuomo C."/>
            <person name="Burger G."/>
            <person name="Gray M.W."/>
            <person name="Holland P.W.H."/>
            <person name="King N."/>
            <person name="Lang F.B.F."/>
            <person name="Roger A.J."/>
            <person name="Ruiz-Trillo I."/>
            <person name="Brown M."/>
            <person name="Walker B."/>
            <person name="Young S."/>
            <person name="Zeng Q."/>
            <person name="Gargeya S."/>
            <person name="Fitzgerald M."/>
            <person name="Haas B."/>
            <person name="Abouelleil A."/>
            <person name="Allen A.W."/>
            <person name="Alvarado L."/>
            <person name="Arachchi H.M."/>
            <person name="Berlin A.M."/>
            <person name="Chapman S.B."/>
            <person name="Gainer-Dewar J."/>
            <person name="Goldberg J."/>
            <person name="Griggs A."/>
            <person name="Gujja S."/>
            <person name="Hansen M."/>
            <person name="Howarth C."/>
            <person name="Imamovic A."/>
            <person name="Ireland A."/>
            <person name="Larimer J."/>
            <person name="McCowan C."/>
            <person name="Murphy C."/>
            <person name="Pearson M."/>
            <person name="Poon T.W."/>
            <person name="Priest M."/>
            <person name="Roberts A."/>
            <person name="Saif S."/>
            <person name="Shea T."/>
            <person name="Sisk P."/>
            <person name="Sykes S."/>
            <person name="Wortman J."/>
            <person name="Nusbaum C."/>
            <person name="Birren B."/>
        </authorList>
    </citation>
    <scope>NUCLEOTIDE SEQUENCE [LARGE SCALE GENOMIC DNA]</scope>
    <source>
        <strain evidence="5">ATCC 38817</strain>
    </source>
</reference>
<dbReference type="AlphaFoldDB" id="A0A058ZGK2"/>
<dbReference type="EMBL" id="KB932201">
    <property type="protein sequence ID" value="KCV73096.1"/>
    <property type="molecule type" value="Genomic_DNA"/>
</dbReference>
<dbReference type="Proteomes" id="UP000030693">
    <property type="component" value="Unassembled WGS sequence"/>
</dbReference>
<dbReference type="SUPFAM" id="SSF74788">
    <property type="entry name" value="Cullin repeat-like"/>
    <property type="match status" value="1"/>
</dbReference>
<dbReference type="RefSeq" id="XP_009492797.1">
    <property type="nucleotide sequence ID" value="XM_009494522.1"/>
</dbReference>
<dbReference type="InterPro" id="IPR046364">
    <property type="entry name" value="Exo70_C"/>
</dbReference>
<feature type="region of interest" description="Disordered" evidence="3">
    <location>
        <begin position="269"/>
        <end position="289"/>
    </location>
</feature>
<feature type="compositionally biased region" description="Gly residues" evidence="3">
    <location>
        <begin position="167"/>
        <end position="180"/>
    </location>
</feature>
<feature type="domain" description="Exocyst complex subunit Exo70 C-terminal" evidence="4">
    <location>
        <begin position="1030"/>
        <end position="1161"/>
    </location>
</feature>
<feature type="compositionally biased region" description="Polar residues" evidence="3">
    <location>
        <begin position="491"/>
        <end position="501"/>
    </location>
</feature>
<dbReference type="InterPro" id="IPR016159">
    <property type="entry name" value="Cullin_repeat-like_dom_sf"/>
</dbReference>
<protein>
    <recommendedName>
        <fullName evidence="4">Exocyst complex subunit Exo70 C-terminal domain-containing protein</fullName>
    </recommendedName>
</protein>
<feature type="region of interest" description="Disordered" evidence="3">
    <location>
        <begin position="484"/>
        <end position="510"/>
    </location>
</feature>
<name>A0A058ZGK2_FONAL</name>
<evidence type="ECO:0000313" key="5">
    <source>
        <dbReference type="EMBL" id="KCV73096.1"/>
    </source>
</evidence>
<keyword evidence="2" id="KW-0813">Transport</keyword>
<dbReference type="GO" id="GO:0000145">
    <property type="term" value="C:exocyst"/>
    <property type="evidence" value="ECO:0007669"/>
    <property type="project" value="InterPro"/>
</dbReference>
<feature type="compositionally biased region" description="Low complexity" evidence="3">
    <location>
        <begin position="898"/>
        <end position="912"/>
    </location>
</feature>
<dbReference type="GO" id="GO:0006887">
    <property type="term" value="P:exocytosis"/>
    <property type="evidence" value="ECO:0007669"/>
    <property type="project" value="InterPro"/>
</dbReference>
<feature type="region of interest" description="Disordered" evidence="3">
    <location>
        <begin position="881"/>
        <end position="912"/>
    </location>
</feature>
<feature type="region of interest" description="Disordered" evidence="3">
    <location>
        <begin position="116"/>
        <end position="186"/>
    </location>
</feature>
<evidence type="ECO:0000259" key="4">
    <source>
        <dbReference type="Pfam" id="PF03081"/>
    </source>
</evidence>
<accession>A0A058ZGK2</accession>
<dbReference type="Pfam" id="PF03081">
    <property type="entry name" value="Exo70_C"/>
    <property type="match status" value="1"/>
</dbReference>
<feature type="region of interest" description="Disordered" evidence="3">
    <location>
        <begin position="556"/>
        <end position="579"/>
    </location>
</feature>
<proteinExistence type="inferred from homology"/>
<gene>
    <name evidence="5" type="ORF">H696_00641</name>
</gene>
<evidence type="ECO:0000256" key="2">
    <source>
        <dbReference type="ARBA" id="ARBA00022448"/>
    </source>
</evidence>
<sequence length="1187" mass="125214">MHGRNLSPADLYTAYLESYLDTLATFRRACLAVSRGEDVPGAIGADPGRLHPSLLGPTSTVGGLIPLSSGPAVTVAASAVQTDGALKRSVKFAAHAVAASSAAAAKSLAHAANTASERVEQRLHSQRAGRFLGGRRGSTMSFGEDLPDPLSDGLLQPSEAGRSGNMGVLGGGSSGTGMGQSGRSARTSSFGFRVAGPVPAPGDVAVLAATLALSEARSALASLSTHGVPMIARICQLVIESHALLRHFEELSLSGPVLSPLAIDPAIGDDGRSDLGGEPPLSPDMQDSPASFAFHGHSAIDTSQTHALSEELQRSKQLAANLLKTIARFERRLTDLDKIIQPVRLQTTDLGNLQGNLAASLNRLADIRDHLALSQKLAGLASGTLPTGTLPQGADLTTEHIFTFSNTLKTIWDAASALSQTGILAVNEVDDLRRHYSSGVRIIRNAFSQTLQSSVRTGDDLIGELARQAIQHYRTADAAANVAAPEAPSDVNGSPSGSNDLATPARPGTARPLLTLRTDNLDTLTEEEVSWFLEHDLNGLVLESVPEDISFCRLQPANGGPRSGVASTRRPGATTGSPPLLIHERSVPLVTALFVALSAFEKTNALALVQYHSTERTALQGPASRGPLFGWFSGSSGAGAAGATDGAPGARAMHQAVVLAALAASCSDFLPSPTLYMQHRNNHTRAIFLGLVHHFAATGPVVLGGHLAPGRPDSRMPASISQADALLADRGPRHLVFQARAVLEFLFLERDLAILCLDRDNSRICFENIFTNISSRALFMAQFCGTYPQRVSYLMSVSLKQHVHTYFNDIIICIGQIACNGVLPADGTVHEHTNDLTILLRSLYESAKLVEPVLSSLPHLDLRSNTASRAYGRQSTFDQFGSGFDDHDAPATAPASTGRFGRLARSGSSSSISSISSLSSVAGSSGGGGHQSSSHARSATIASLFILNNVDHLRRFIQTVAIPAVASPVGGADTVGGSGLSTASGSPTFEEDALTAEAAAPGYRGLFAGNPSLAATGLEESLKLLDSAFGTQRAVYLAFWAPLVEPLLNATFKAPLAPPPPASGDFTVLDKPVRKRVKALYTAFNDRLKNMLKVHDSSMAAPRESVRRALREDVRRRVVAAYRDFTQYYPAPRFVTSGKMRKDYLIRYIEWAPESLDARLRQLFEKSVGVGGAAAASAAVQDTLEPL</sequence>
<organism evidence="5">
    <name type="scientific">Fonticula alba</name>
    <name type="common">Slime mold</name>
    <dbReference type="NCBI Taxonomy" id="691883"/>
    <lineage>
        <taxon>Eukaryota</taxon>
        <taxon>Rotosphaerida</taxon>
        <taxon>Fonticulaceae</taxon>
        <taxon>Fonticula</taxon>
    </lineage>
</organism>
<evidence type="ECO:0000256" key="3">
    <source>
        <dbReference type="SAM" id="MobiDB-lite"/>
    </source>
</evidence>
<comment type="similarity">
    <text evidence="1">Belongs to the EXO70 family.</text>
</comment>